<dbReference type="SUPFAM" id="SSF51735">
    <property type="entry name" value="NAD(P)-binding Rossmann-fold domains"/>
    <property type="match status" value="1"/>
</dbReference>
<dbReference type="Gene3D" id="3.40.50.720">
    <property type="entry name" value="NAD(P)-binding Rossmann-like Domain"/>
    <property type="match status" value="1"/>
</dbReference>
<proteinExistence type="inferred from homology"/>
<sequence>MSSPAYYIVTGGTSGIGLEAAKAIASANPNDKVIITGRSEPQVELPSNIELRCFDLGDLAQVKAFVDSWEHPVSALLLNAGLAEGKGEPNFVDGVERTLAVNHLGGAALFHGLYEKDLITPEGRVILTTSAMHDPEMVGSPAKPHWTTAADAAAAKTKEEQDPGVRYSNTKLANVLWSYALSRHAEEKGKAWSVIAMDPAFVPAGGSKIFRESGAIMAAGLFVMSYIPGLVTMLSGITTSTVERSGKQLADLALGAGHKGERMAYYKVENKIESSKQSHDVGAQDDLWDWTVQKLGVKANL</sequence>
<dbReference type="Proteomes" id="UP001222932">
    <property type="component" value="Unassembled WGS sequence"/>
</dbReference>
<evidence type="ECO:0000313" key="4">
    <source>
        <dbReference type="Proteomes" id="UP001222932"/>
    </source>
</evidence>
<comment type="caution">
    <text evidence="3">The sequence shown here is derived from an EMBL/GenBank/DDBJ whole genome shotgun (WGS) entry which is preliminary data.</text>
</comment>
<organism evidence="3 4">
    <name type="scientific">Cutaneotrichosporon spelunceum</name>
    <dbReference type="NCBI Taxonomy" id="1672016"/>
    <lineage>
        <taxon>Eukaryota</taxon>
        <taxon>Fungi</taxon>
        <taxon>Dikarya</taxon>
        <taxon>Basidiomycota</taxon>
        <taxon>Agaricomycotina</taxon>
        <taxon>Tremellomycetes</taxon>
        <taxon>Trichosporonales</taxon>
        <taxon>Trichosporonaceae</taxon>
        <taxon>Cutaneotrichosporon</taxon>
    </lineage>
</organism>
<dbReference type="InterPro" id="IPR036291">
    <property type="entry name" value="NAD(P)-bd_dom_sf"/>
</dbReference>
<evidence type="ECO:0000256" key="1">
    <source>
        <dbReference type="ARBA" id="ARBA00006484"/>
    </source>
</evidence>
<name>A0AAD3TMZ7_9TREE</name>
<accession>A0AAD3TMZ7</accession>
<protein>
    <recommendedName>
        <fullName evidence="5">NAD(P)-binding protein</fullName>
    </recommendedName>
</protein>
<dbReference type="PANTHER" id="PTHR24320">
    <property type="entry name" value="RETINOL DEHYDROGENASE"/>
    <property type="match status" value="1"/>
</dbReference>
<dbReference type="Pfam" id="PF00106">
    <property type="entry name" value="adh_short"/>
    <property type="match status" value="1"/>
</dbReference>
<comment type="similarity">
    <text evidence="1">Belongs to the short-chain dehydrogenases/reductases (SDR) family.</text>
</comment>
<keyword evidence="4" id="KW-1185">Reference proteome</keyword>
<dbReference type="AlphaFoldDB" id="A0AAD3TMZ7"/>
<dbReference type="PANTHER" id="PTHR24320:SF152">
    <property type="entry name" value="SHORT-CHAIN DEHYDROGENASE_REDUCTASE FAMILY PROTEIN"/>
    <property type="match status" value="1"/>
</dbReference>
<reference evidence="3" key="1">
    <citation type="journal article" date="2023" name="BMC Genomics">
        <title>Chromosome-level genome assemblies of Cutaneotrichosporon spp. (Trichosporonales, Basidiomycota) reveal imbalanced evolution between nucleotide sequences and chromosome synteny.</title>
        <authorList>
            <person name="Kobayashi Y."/>
            <person name="Kayamori A."/>
            <person name="Aoki K."/>
            <person name="Shiwa Y."/>
            <person name="Matsutani M."/>
            <person name="Fujita N."/>
            <person name="Sugita T."/>
            <person name="Iwasaki W."/>
            <person name="Tanaka N."/>
            <person name="Takashima M."/>
        </authorList>
    </citation>
    <scope>NUCLEOTIDE SEQUENCE</scope>
    <source>
        <strain evidence="3">HIS016</strain>
    </source>
</reference>
<evidence type="ECO:0000256" key="2">
    <source>
        <dbReference type="ARBA" id="ARBA00023002"/>
    </source>
</evidence>
<dbReference type="GO" id="GO:0016491">
    <property type="term" value="F:oxidoreductase activity"/>
    <property type="evidence" value="ECO:0007669"/>
    <property type="project" value="UniProtKB-KW"/>
</dbReference>
<evidence type="ECO:0000313" key="3">
    <source>
        <dbReference type="EMBL" id="GMK53552.1"/>
    </source>
</evidence>
<evidence type="ECO:0008006" key="5">
    <source>
        <dbReference type="Google" id="ProtNLM"/>
    </source>
</evidence>
<reference evidence="3" key="2">
    <citation type="submission" date="2023-06" db="EMBL/GenBank/DDBJ databases">
        <authorList>
            <person name="Kobayashi Y."/>
            <person name="Kayamori A."/>
            <person name="Aoki K."/>
            <person name="Shiwa Y."/>
            <person name="Fujita N."/>
            <person name="Sugita T."/>
            <person name="Iwasaki W."/>
            <person name="Tanaka N."/>
            <person name="Takashima M."/>
        </authorList>
    </citation>
    <scope>NUCLEOTIDE SEQUENCE</scope>
    <source>
        <strain evidence="3">HIS016</strain>
    </source>
</reference>
<dbReference type="EMBL" id="BTCM01000001">
    <property type="protein sequence ID" value="GMK53552.1"/>
    <property type="molecule type" value="Genomic_DNA"/>
</dbReference>
<keyword evidence="2" id="KW-0560">Oxidoreductase</keyword>
<dbReference type="InterPro" id="IPR002347">
    <property type="entry name" value="SDR_fam"/>
</dbReference>
<gene>
    <name evidence="3" type="ORF">CspeluHIS016_0101380</name>
</gene>